<sequence length="164" mass="18440">MAAVAIFHRQHAGITPTSATSPCSPGAKRAHSDVTGADDNGGGNDNDRNGNGGNGDTSIVTTTTLPLRPDSHGRLERFLRAQARDEMTRRGAALANGSPVPVPEWYWRESRARPVAWIKDWVTGVVRPRRMVDDMVENMGWEKREGWLRRQKGWKRGRVERWLW</sequence>
<feature type="compositionally biased region" description="Gly residues" evidence="1">
    <location>
        <begin position="39"/>
        <end position="55"/>
    </location>
</feature>
<evidence type="ECO:0000313" key="2">
    <source>
        <dbReference type="EMBL" id="GAB1315916.1"/>
    </source>
</evidence>
<organism evidence="2 3">
    <name type="scientific">Madurella fahalii</name>
    <dbReference type="NCBI Taxonomy" id="1157608"/>
    <lineage>
        <taxon>Eukaryota</taxon>
        <taxon>Fungi</taxon>
        <taxon>Dikarya</taxon>
        <taxon>Ascomycota</taxon>
        <taxon>Pezizomycotina</taxon>
        <taxon>Sordariomycetes</taxon>
        <taxon>Sordariomycetidae</taxon>
        <taxon>Sordariales</taxon>
        <taxon>Sordariales incertae sedis</taxon>
        <taxon>Madurella</taxon>
    </lineage>
</organism>
<proteinExistence type="predicted"/>
<comment type="caution">
    <text evidence="2">The sequence shown here is derived from an EMBL/GenBank/DDBJ whole genome shotgun (WGS) entry which is preliminary data.</text>
</comment>
<protein>
    <submittedName>
        <fullName evidence="2">Uncharacterized protein</fullName>
    </submittedName>
</protein>
<name>A0ABQ0GDS1_9PEZI</name>
<reference evidence="2 3" key="1">
    <citation type="submission" date="2024-09" db="EMBL/GenBank/DDBJ databases">
        <title>Itraconazole resistance in Madurella fahalii resulting from another homologue of gene encoding cytochrome P450 14-alpha sterol demethylase (CYP51).</title>
        <authorList>
            <person name="Yoshioka I."/>
            <person name="Fahal A.H."/>
            <person name="Kaneko S."/>
            <person name="Yaguchi T."/>
        </authorList>
    </citation>
    <scope>NUCLEOTIDE SEQUENCE [LARGE SCALE GENOMIC DNA]</scope>
    <source>
        <strain evidence="2 3">IFM 68171</strain>
    </source>
</reference>
<feature type="region of interest" description="Disordered" evidence="1">
    <location>
        <begin position="14"/>
        <end position="70"/>
    </location>
</feature>
<dbReference type="Proteomes" id="UP001628179">
    <property type="component" value="Unassembled WGS sequence"/>
</dbReference>
<dbReference type="EMBL" id="BAAFSV010000003">
    <property type="protein sequence ID" value="GAB1315916.1"/>
    <property type="molecule type" value="Genomic_DNA"/>
</dbReference>
<dbReference type="GeneID" id="98176869"/>
<accession>A0ABQ0GDS1</accession>
<keyword evidence="3" id="KW-1185">Reference proteome</keyword>
<gene>
    <name evidence="2" type="ORF">MFIFM68171_06126</name>
</gene>
<dbReference type="RefSeq" id="XP_070917647.1">
    <property type="nucleotide sequence ID" value="XM_071061546.1"/>
</dbReference>
<evidence type="ECO:0000256" key="1">
    <source>
        <dbReference type="SAM" id="MobiDB-lite"/>
    </source>
</evidence>
<evidence type="ECO:0000313" key="3">
    <source>
        <dbReference type="Proteomes" id="UP001628179"/>
    </source>
</evidence>